<dbReference type="EMBL" id="LFZO01000108">
    <property type="protein sequence ID" value="KXT13658.1"/>
    <property type="molecule type" value="Genomic_DNA"/>
</dbReference>
<comment type="caution">
    <text evidence="1">The sequence shown here is derived from an EMBL/GenBank/DDBJ whole genome shotgun (WGS) entry which is preliminary data.</text>
</comment>
<reference evidence="1 2" key="1">
    <citation type="submission" date="2015-07" db="EMBL/GenBank/DDBJ databases">
        <title>Comparative genomics of the Sigatoka disease complex on banana suggests a link between parallel evolutionary changes in Pseudocercospora fijiensis and Pseudocercospora eumusae and increased virulence on the banana host.</title>
        <authorList>
            <person name="Chang T.-C."/>
            <person name="Salvucci A."/>
            <person name="Crous P.W."/>
            <person name="Stergiopoulos I."/>
        </authorList>
    </citation>
    <scope>NUCLEOTIDE SEQUENCE [LARGE SCALE GENOMIC DNA]</scope>
    <source>
        <strain evidence="1 2">CBS 116634</strain>
    </source>
</reference>
<dbReference type="AlphaFoldDB" id="A0A139IG07"/>
<evidence type="ECO:0000313" key="2">
    <source>
        <dbReference type="Proteomes" id="UP000073492"/>
    </source>
</evidence>
<protein>
    <submittedName>
        <fullName evidence="1">Uncharacterized protein</fullName>
    </submittedName>
</protein>
<dbReference type="OrthoDB" id="3647166at2759"/>
<gene>
    <name evidence="1" type="ORF">AC579_4999</name>
</gene>
<organism evidence="1 2">
    <name type="scientific">Pseudocercospora musae</name>
    <dbReference type="NCBI Taxonomy" id="113226"/>
    <lineage>
        <taxon>Eukaryota</taxon>
        <taxon>Fungi</taxon>
        <taxon>Dikarya</taxon>
        <taxon>Ascomycota</taxon>
        <taxon>Pezizomycotina</taxon>
        <taxon>Dothideomycetes</taxon>
        <taxon>Dothideomycetidae</taxon>
        <taxon>Mycosphaerellales</taxon>
        <taxon>Mycosphaerellaceae</taxon>
        <taxon>Pseudocercospora</taxon>
    </lineage>
</organism>
<evidence type="ECO:0000313" key="1">
    <source>
        <dbReference type="EMBL" id="KXT13658.1"/>
    </source>
</evidence>
<dbReference type="Proteomes" id="UP000073492">
    <property type="component" value="Unassembled WGS sequence"/>
</dbReference>
<keyword evidence="2" id="KW-1185">Reference proteome</keyword>
<accession>A0A139IG07</accession>
<sequence>MIGLAKSAFGSGEGFVLTGVAGVLRVNMSRRSDGEVCIYLTDEYDWDGNASNLRSPPGECRDLTWPLSACQFCRPSESQDCSLYSGPGCRGEHVAGLQYPGSPDPGGMGFDKTARSWICHDRPPQNGLAELLGRYVSDTPTDLLARCWSKKREPSAGYALESFPWGSVHWKHLLL</sequence>
<proteinExistence type="predicted"/>
<name>A0A139IG07_9PEZI</name>